<sequence>MTSAFKYIYTIVTAFAFTAQLTGVAGADPLAELVKNGEIIPAHMTNGAPPTGPGDTAWGEAGFTDIQLYPQVSAKPASVPEKSEIKIKAIYNAGELAIYAQWSDDQPSLKHGIGKFPDSFAIEFPFSFGAGKRMPYIGMGDPGQPVAVILWKAGDKVETLEAVGFGSLTPMPIDGVKAKGVWRDGVWRVTVTLKLTGRD</sequence>
<protein>
    <recommendedName>
        <fullName evidence="6">Cytochrome c-552/DMSO reductase-like haem-binding domain-containing protein</fullName>
    </recommendedName>
</protein>
<proteinExistence type="predicted"/>
<organism evidence="7">
    <name type="scientific">hydrothermal vent metagenome</name>
    <dbReference type="NCBI Taxonomy" id="652676"/>
    <lineage>
        <taxon>unclassified sequences</taxon>
        <taxon>metagenomes</taxon>
        <taxon>ecological metagenomes</taxon>
    </lineage>
</organism>
<dbReference type="InterPro" id="IPR019020">
    <property type="entry name" value="Cyt-c552/DMSO_Rdtase_haem-bd"/>
</dbReference>
<reference evidence="7" key="1">
    <citation type="submission" date="2018-06" db="EMBL/GenBank/DDBJ databases">
        <authorList>
            <person name="Zhirakovskaya E."/>
        </authorList>
    </citation>
    <scope>NUCLEOTIDE SEQUENCE</scope>
</reference>
<evidence type="ECO:0000313" key="7">
    <source>
        <dbReference type="EMBL" id="VAX20423.1"/>
    </source>
</evidence>
<keyword evidence="1" id="KW-0813">Transport</keyword>
<evidence type="ECO:0000259" key="6">
    <source>
        <dbReference type="Pfam" id="PF09459"/>
    </source>
</evidence>
<dbReference type="GO" id="GO:0046872">
    <property type="term" value="F:metal ion binding"/>
    <property type="evidence" value="ECO:0007669"/>
    <property type="project" value="UniProtKB-KW"/>
</dbReference>
<keyword evidence="3" id="KW-0479">Metal-binding</keyword>
<evidence type="ECO:0000256" key="5">
    <source>
        <dbReference type="ARBA" id="ARBA00023004"/>
    </source>
</evidence>
<evidence type="ECO:0000256" key="3">
    <source>
        <dbReference type="ARBA" id="ARBA00022723"/>
    </source>
</evidence>
<feature type="domain" description="Cytochrome c-552/DMSO reductase-like haem-binding" evidence="6">
    <location>
        <begin position="56"/>
        <end position="156"/>
    </location>
</feature>
<evidence type="ECO:0000256" key="4">
    <source>
        <dbReference type="ARBA" id="ARBA00022982"/>
    </source>
</evidence>
<evidence type="ECO:0000256" key="2">
    <source>
        <dbReference type="ARBA" id="ARBA00022617"/>
    </source>
</evidence>
<dbReference type="GO" id="GO:0020037">
    <property type="term" value="F:heme binding"/>
    <property type="evidence" value="ECO:0007669"/>
    <property type="project" value="InterPro"/>
</dbReference>
<keyword evidence="4" id="KW-0249">Electron transport</keyword>
<dbReference type="Pfam" id="PF09459">
    <property type="entry name" value="EB_dh"/>
    <property type="match status" value="1"/>
</dbReference>
<gene>
    <name evidence="7" type="ORF">MNBD_NITROSPINAE03-62</name>
</gene>
<evidence type="ECO:0000256" key="1">
    <source>
        <dbReference type="ARBA" id="ARBA00022448"/>
    </source>
</evidence>
<dbReference type="EMBL" id="UOGB01000180">
    <property type="protein sequence ID" value="VAX20423.1"/>
    <property type="molecule type" value="Genomic_DNA"/>
</dbReference>
<feature type="non-terminal residue" evidence="7">
    <location>
        <position position="199"/>
    </location>
</feature>
<dbReference type="AlphaFoldDB" id="A0A3B1C710"/>
<keyword evidence="2" id="KW-0349">Heme</keyword>
<accession>A0A3B1C710</accession>
<name>A0A3B1C710_9ZZZZ</name>
<dbReference type="Gene3D" id="2.60.40.1190">
    <property type="match status" value="1"/>
</dbReference>
<keyword evidence="5" id="KW-0408">Iron</keyword>